<dbReference type="InterPro" id="IPR050086">
    <property type="entry name" value="MetN_ABC_transporter-like"/>
</dbReference>
<organism evidence="6 7">
    <name type="scientific">Chlamydia felis (strain Fe/C-56)</name>
    <name type="common">Chlamydophila felis</name>
    <dbReference type="NCBI Taxonomy" id="264202"/>
    <lineage>
        <taxon>Bacteria</taxon>
        <taxon>Pseudomonadati</taxon>
        <taxon>Chlamydiota</taxon>
        <taxon>Chlamydiia</taxon>
        <taxon>Chlamydiales</taxon>
        <taxon>Chlamydiaceae</taxon>
        <taxon>Chlamydia/Chlamydophila group</taxon>
        <taxon>Chlamydia</taxon>
    </lineage>
</organism>
<evidence type="ECO:0000256" key="1">
    <source>
        <dbReference type="ARBA" id="ARBA00005417"/>
    </source>
</evidence>
<dbReference type="Gene3D" id="3.40.50.300">
    <property type="entry name" value="P-loop containing nucleotide triphosphate hydrolases"/>
    <property type="match status" value="1"/>
</dbReference>
<name>Q254Q3_CHLFF</name>
<keyword evidence="3" id="KW-0547">Nucleotide-binding</keyword>
<dbReference type="GO" id="GO:0016887">
    <property type="term" value="F:ATP hydrolysis activity"/>
    <property type="evidence" value="ECO:0007669"/>
    <property type="project" value="InterPro"/>
</dbReference>
<dbReference type="InterPro" id="IPR017871">
    <property type="entry name" value="ABC_transporter-like_CS"/>
</dbReference>
<dbReference type="STRING" id="264202.CF0463"/>
<dbReference type="EMBL" id="AP006861">
    <property type="protein sequence ID" value="BAE81235.1"/>
    <property type="molecule type" value="Genomic_DNA"/>
</dbReference>
<dbReference type="InterPro" id="IPR003593">
    <property type="entry name" value="AAA+_ATPase"/>
</dbReference>
<dbReference type="PROSITE" id="PS50893">
    <property type="entry name" value="ABC_TRANSPORTER_2"/>
    <property type="match status" value="1"/>
</dbReference>
<dbReference type="InterPro" id="IPR003439">
    <property type="entry name" value="ABC_transporter-like_ATP-bd"/>
</dbReference>
<dbReference type="Pfam" id="PF00005">
    <property type="entry name" value="ABC_tran"/>
    <property type="match status" value="1"/>
</dbReference>
<evidence type="ECO:0000256" key="3">
    <source>
        <dbReference type="ARBA" id="ARBA00022741"/>
    </source>
</evidence>
<dbReference type="SUPFAM" id="SSF52540">
    <property type="entry name" value="P-loop containing nucleoside triphosphate hydrolases"/>
    <property type="match status" value="1"/>
</dbReference>
<protein>
    <submittedName>
        <fullName evidence="6">ABC transporter of amino acids</fullName>
    </submittedName>
</protein>
<keyword evidence="7" id="KW-1185">Reference proteome</keyword>
<evidence type="ECO:0000256" key="4">
    <source>
        <dbReference type="ARBA" id="ARBA00022840"/>
    </source>
</evidence>
<dbReference type="KEGG" id="cfe:CF0463"/>
<reference evidence="6 7" key="1">
    <citation type="journal article" date="2006" name="DNA Res.">
        <title>Genome sequence of the cat pathogen, Chlamydophila felis.</title>
        <authorList>
            <person name="Azuma Y."/>
            <person name="Hirakawa H."/>
            <person name="Yamashita A."/>
            <person name="Cai Y."/>
            <person name="Rahman M.A."/>
            <person name="Suzuki H."/>
            <person name="Mitaku S."/>
            <person name="Toh H."/>
            <person name="Goto S."/>
            <person name="Murakami T."/>
            <person name="Sugi K."/>
            <person name="Hayashi H."/>
            <person name="Fukushi H."/>
            <person name="Hattori M."/>
            <person name="Kuhara S."/>
            <person name="Shirai M."/>
        </authorList>
    </citation>
    <scope>NUCLEOTIDE SEQUENCE [LARGE SCALE GENOMIC DNA]</scope>
    <source>
        <strain evidence="6 7">Fe/C-56</strain>
    </source>
</reference>
<gene>
    <name evidence="6" type="primary">glnQ</name>
    <name evidence="6" type="ordered locus">CF0463</name>
</gene>
<dbReference type="RefSeq" id="WP_011458015.1">
    <property type="nucleotide sequence ID" value="NC_007899.1"/>
</dbReference>
<dbReference type="PROSITE" id="PS00211">
    <property type="entry name" value="ABC_TRANSPORTER_1"/>
    <property type="match status" value="1"/>
</dbReference>
<dbReference type="AlphaFoldDB" id="Q254Q3"/>
<dbReference type="eggNOG" id="COG1126">
    <property type="taxonomic scope" value="Bacteria"/>
</dbReference>
<dbReference type="GO" id="GO:0005524">
    <property type="term" value="F:ATP binding"/>
    <property type="evidence" value="ECO:0007669"/>
    <property type="project" value="UniProtKB-KW"/>
</dbReference>
<dbReference type="HOGENOM" id="CLU_000604_1_22_0"/>
<keyword evidence="2" id="KW-0813">Transport</keyword>
<dbReference type="SMART" id="SM00382">
    <property type="entry name" value="AAA"/>
    <property type="match status" value="1"/>
</dbReference>
<dbReference type="InterPro" id="IPR027417">
    <property type="entry name" value="P-loop_NTPase"/>
</dbReference>
<evidence type="ECO:0000256" key="2">
    <source>
        <dbReference type="ARBA" id="ARBA00022448"/>
    </source>
</evidence>
<evidence type="ECO:0000313" key="7">
    <source>
        <dbReference type="Proteomes" id="UP000001260"/>
    </source>
</evidence>
<feature type="domain" description="ABC transporter" evidence="5">
    <location>
        <begin position="3"/>
        <end position="223"/>
    </location>
</feature>
<dbReference type="PANTHER" id="PTHR43166:SF4">
    <property type="entry name" value="PHOSPHONATES IMPORT ATP-BINDING PROTEIN PHNC"/>
    <property type="match status" value="1"/>
</dbReference>
<accession>Q254Q3</accession>
<evidence type="ECO:0000313" key="6">
    <source>
        <dbReference type="EMBL" id="BAE81235.1"/>
    </source>
</evidence>
<comment type="similarity">
    <text evidence="1">Belongs to the ABC transporter superfamily.</text>
</comment>
<proteinExistence type="inferred from homology"/>
<dbReference type="OrthoDB" id="9804199at2"/>
<dbReference type="Proteomes" id="UP000001260">
    <property type="component" value="Chromosome"/>
</dbReference>
<keyword evidence="4" id="KW-0067">ATP-binding</keyword>
<evidence type="ECO:0000259" key="5">
    <source>
        <dbReference type="PROSITE" id="PS50893"/>
    </source>
</evidence>
<dbReference type="PANTHER" id="PTHR43166">
    <property type="entry name" value="AMINO ACID IMPORT ATP-BINDING PROTEIN"/>
    <property type="match status" value="1"/>
</dbReference>
<sequence>MTVRVKDLTYSVNNKHILSKVSFSLEEGHITLFVGKSGSGKTTILRALVGLVETISGDISIEGEPPALVFQQPELFPHMTVLDNCMHPQIIVKRRSKEEAKDKAYDLLRLLDIEDIATSFPCHLSGGQKQRVAIVRSLCMDKHTLLFDEPTSALDPFSSLTFRRLLESLRDQNLTLGVSTHDMHFVQNCLDRVYLVDQGKIVSTYDKSCGDLDDNHPLSLYLNSVKQ</sequence>